<comment type="caution">
    <text evidence="1">The sequence shown here is derived from an EMBL/GenBank/DDBJ whole genome shotgun (WGS) entry which is preliminary data.</text>
</comment>
<name>A0A8J5IRY1_9STRA</name>
<protein>
    <submittedName>
        <fullName evidence="1">Uncharacterized protein</fullName>
    </submittedName>
</protein>
<keyword evidence="2" id="KW-1185">Reference proteome</keyword>
<dbReference type="AlphaFoldDB" id="A0A8J5IRY1"/>
<gene>
    <name evidence="1" type="ORF">JG688_00018055</name>
</gene>
<reference evidence="1" key="1">
    <citation type="submission" date="2021-01" db="EMBL/GenBank/DDBJ databases">
        <title>Phytophthora aleatoria, a newly-described species from Pinus radiata is distinct from Phytophthora cactorum isolates based on comparative genomics.</title>
        <authorList>
            <person name="Mcdougal R."/>
            <person name="Panda P."/>
            <person name="Williams N."/>
            <person name="Studholme D.J."/>
        </authorList>
    </citation>
    <scope>NUCLEOTIDE SEQUENCE</scope>
    <source>
        <strain evidence="1">NZFS 4037</strain>
    </source>
</reference>
<evidence type="ECO:0000313" key="2">
    <source>
        <dbReference type="Proteomes" id="UP000709295"/>
    </source>
</evidence>
<dbReference type="Proteomes" id="UP000709295">
    <property type="component" value="Unassembled WGS sequence"/>
</dbReference>
<evidence type="ECO:0000313" key="1">
    <source>
        <dbReference type="EMBL" id="KAG6942547.1"/>
    </source>
</evidence>
<organism evidence="1 2">
    <name type="scientific">Phytophthora aleatoria</name>
    <dbReference type="NCBI Taxonomy" id="2496075"/>
    <lineage>
        <taxon>Eukaryota</taxon>
        <taxon>Sar</taxon>
        <taxon>Stramenopiles</taxon>
        <taxon>Oomycota</taxon>
        <taxon>Peronosporomycetes</taxon>
        <taxon>Peronosporales</taxon>
        <taxon>Peronosporaceae</taxon>
        <taxon>Phytophthora</taxon>
    </lineage>
</organism>
<dbReference type="EMBL" id="JAENGY010003059">
    <property type="protein sequence ID" value="KAG6942547.1"/>
    <property type="molecule type" value="Genomic_DNA"/>
</dbReference>
<proteinExistence type="predicted"/>
<accession>A0A8J5IRY1</accession>
<sequence>MGPENKMNSSACLREEAFAFLSPGYSGVDDIHVIVDVPPRSRGECIMRYSKFCQESPILIDWCSTSLQFSLSWLSAFKFSSLSSVSLLLTFCGATRFWLCNSTP</sequence>